<evidence type="ECO:0000256" key="1">
    <source>
        <dbReference type="SAM" id="Coils"/>
    </source>
</evidence>
<keyword evidence="1" id="KW-0175">Coiled coil</keyword>
<dbReference type="AlphaFoldDB" id="A0A1Y1ZRN2"/>
<accession>A0A1Y1ZRN2</accession>
<name>A0A1Y1ZRN2_9PLEO</name>
<feature type="region of interest" description="Disordered" evidence="2">
    <location>
        <begin position="105"/>
        <end position="165"/>
    </location>
</feature>
<comment type="caution">
    <text evidence="3">The sequence shown here is derived from an EMBL/GenBank/DDBJ whole genome shotgun (WGS) entry which is preliminary data.</text>
</comment>
<evidence type="ECO:0000313" key="4">
    <source>
        <dbReference type="Proteomes" id="UP000193144"/>
    </source>
</evidence>
<gene>
    <name evidence="3" type="ORF">BCR34DRAFT_600371</name>
</gene>
<organism evidence="3 4">
    <name type="scientific">Clohesyomyces aquaticus</name>
    <dbReference type="NCBI Taxonomy" id="1231657"/>
    <lineage>
        <taxon>Eukaryota</taxon>
        <taxon>Fungi</taxon>
        <taxon>Dikarya</taxon>
        <taxon>Ascomycota</taxon>
        <taxon>Pezizomycotina</taxon>
        <taxon>Dothideomycetes</taxon>
        <taxon>Pleosporomycetidae</taxon>
        <taxon>Pleosporales</taxon>
        <taxon>Lindgomycetaceae</taxon>
        <taxon>Clohesyomyces</taxon>
    </lineage>
</organism>
<reference evidence="3 4" key="1">
    <citation type="submission" date="2016-07" db="EMBL/GenBank/DDBJ databases">
        <title>Pervasive Adenine N6-methylation of Active Genes in Fungi.</title>
        <authorList>
            <consortium name="DOE Joint Genome Institute"/>
            <person name="Mondo S.J."/>
            <person name="Dannebaum R.O."/>
            <person name="Kuo R.C."/>
            <person name="Labutti K."/>
            <person name="Haridas S."/>
            <person name="Kuo A."/>
            <person name="Salamov A."/>
            <person name="Ahrendt S.R."/>
            <person name="Lipzen A."/>
            <person name="Sullivan W."/>
            <person name="Andreopoulos W.B."/>
            <person name="Clum A."/>
            <person name="Lindquist E."/>
            <person name="Daum C."/>
            <person name="Ramamoorthy G.K."/>
            <person name="Gryganskyi A."/>
            <person name="Culley D."/>
            <person name="Magnuson J.K."/>
            <person name="James T.Y."/>
            <person name="O'Malley M.A."/>
            <person name="Stajich J.E."/>
            <person name="Spatafora J.W."/>
            <person name="Visel A."/>
            <person name="Grigoriev I.V."/>
        </authorList>
    </citation>
    <scope>NUCLEOTIDE SEQUENCE [LARGE SCALE GENOMIC DNA]</scope>
    <source>
        <strain evidence="3 4">CBS 115471</strain>
    </source>
</reference>
<sequence>MSLKRTYSFASFSSSSTTKRARRDSMSPSSSPSASSREGEGASSPPNWQHSNRQLQDRLVQASIEHGHKLISLSAEKEIERLMAENEMLKQRDERFRQLLKKHTGKEWEDCGEEDDEGAGKGGDGDDGEAEMELVEDALGVEEAYLEESGYESESESEEEETPRKLILMKGYGGRLCVF</sequence>
<proteinExistence type="predicted"/>
<evidence type="ECO:0000313" key="3">
    <source>
        <dbReference type="EMBL" id="ORY12890.1"/>
    </source>
</evidence>
<feature type="coiled-coil region" evidence="1">
    <location>
        <begin position="72"/>
        <end position="99"/>
    </location>
</feature>
<evidence type="ECO:0000256" key="2">
    <source>
        <dbReference type="SAM" id="MobiDB-lite"/>
    </source>
</evidence>
<feature type="compositionally biased region" description="Acidic residues" evidence="2">
    <location>
        <begin position="125"/>
        <end position="161"/>
    </location>
</feature>
<feature type="region of interest" description="Disordered" evidence="2">
    <location>
        <begin position="1"/>
        <end position="61"/>
    </location>
</feature>
<dbReference type="EMBL" id="MCFA01000047">
    <property type="protein sequence ID" value="ORY12890.1"/>
    <property type="molecule type" value="Genomic_DNA"/>
</dbReference>
<feature type="compositionally biased region" description="Low complexity" evidence="2">
    <location>
        <begin position="26"/>
        <end position="46"/>
    </location>
</feature>
<feature type="compositionally biased region" description="Low complexity" evidence="2">
    <location>
        <begin position="1"/>
        <end position="18"/>
    </location>
</feature>
<dbReference type="Proteomes" id="UP000193144">
    <property type="component" value="Unassembled WGS sequence"/>
</dbReference>
<keyword evidence="4" id="KW-1185">Reference proteome</keyword>
<protein>
    <submittedName>
        <fullName evidence="3">Uncharacterized protein</fullName>
    </submittedName>
</protein>